<dbReference type="CDD" id="cd18807">
    <property type="entry name" value="SF1_C_UvrD"/>
    <property type="match status" value="1"/>
</dbReference>
<dbReference type="EMBL" id="PYOZ01000013">
    <property type="protein sequence ID" value="PSX43736.1"/>
    <property type="molecule type" value="Genomic_DNA"/>
</dbReference>
<evidence type="ECO:0000256" key="5">
    <source>
        <dbReference type="ARBA" id="ARBA00023235"/>
    </source>
</evidence>
<evidence type="ECO:0000256" key="7">
    <source>
        <dbReference type="ARBA" id="ARBA00034808"/>
    </source>
</evidence>
<keyword evidence="3 9" id="KW-0347">Helicase</keyword>
<sequence>MQLSASRLAQWLVQGDYYSIALDGNSLVLDSQTTSDVISFDDWDGSIEIHRGVLWGALELTSSNQQYCWTVHGLPWHECKPFAAFLIRSYQDWAQNRVDKLDAMLPEMLQRIALFSNKSGYLRCSEHHELHQFLNDGLKDSELNPELAATFRPRSFEKISPWLGEHQAWVEEHNQQWLTQQSQKWSSWFDSFEKSPLNESQRTAALIDQDYNLVLAGAGTGKTSVLIARAGYLIASQAAVPEDILMLSFGRKAAEEMTDRLKEKVSDRVKVATFHSLGSQIIRDVEHDKPNVASITLDTRARSAWLARMLIEQWNNSTSANKWQRHLTQWRVPGFSKENSMEQQAENEQLQAWVWRHIELLGQSGMKKEELLEAIINNNNPAMRPRMKSELTLLWPCYQAYLQHLKVKKQIDFNSMIEVATEYVKDGKFISPWRYIMVDEYQDISPQRLALIEALCHQKVAGHTTPTLFAVGDDWQAIYHFAGADVNLTTDFESRFGNSCTTELSTTYRFNSMIGEVANVFIQQNPSQIKKQLTSFTKQSKKAVTLLATDLLPQELIRLSKHYENKTTKVLILGRNNKQRPEKFETWKNQWPQLNLEYMTCHSSKGREADYVFIVDVNKGIFPSPDRETGLAAIMQSRTETYNDAEERRLFYVALTRAKKHVWVCADPDKTSPFINELIEDKYPVNNKIKRTK</sequence>
<keyword evidence="2 9" id="KW-0378">Hydrolase</keyword>
<dbReference type="PROSITE" id="PS51198">
    <property type="entry name" value="UVRD_HELICASE_ATP_BIND"/>
    <property type="match status" value="1"/>
</dbReference>
<evidence type="ECO:0000256" key="8">
    <source>
        <dbReference type="ARBA" id="ARBA00048988"/>
    </source>
</evidence>
<feature type="domain" description="UvrD-like helicase ATP-binding" evidence="10">
    <location>
        <begin position="195"/>
        <end position="511"/>
    </location>
</feature>
<evidence type="ECO:0000256" key="2">
    <source>
        <dbReference type="ARBA" id="ARBA00022801"/>
    </source>
</evidence>
<dbReference type="Proteomes" id="UP000240728">
    <property type="component" value="Unassembled WGS sequence"/>
</dbReference>
<dbReference type="GO" id="GO:0005829">
    <property type="term" value="C:cytosol"/>
    <property type="evidence" value="ECO:0007669"/>
    <property type="project" value="TreeGrafter"/>
</dbReference>
<keyword evidence="12" id="KW-1185">Reference proteome</keyword>
<dbReference type="InterPro" id="IPR000212">
    <property type="entry name" value="DNA_helicase_UvrD/REP"/>
</dbReference>
<gene>
    <name evidence="11" type="ORF">C0W53_17465</name>
</gene>
<evidence type="ECO:0000313" key="12">
    <source>
        <dbReference type="Proteomes" id="UP000240728"/>
    </source>
</evidence>
<dbReference type="GO" id="GO:0003677">
    <property type="term" value="F:DNA binding"/>
    <property type="evidence" value="ECO:0007669"/>
    <property type="project" value="InterPro"/>
</dbReference>
<proteinExistence type="predicted"/>
<dbReference type="RefSeq" id="WP_065191592.1">
    <property type="nucleotide sequence ID" value="NZ_JAUZMV010000001.1"/>
</dbReference>
<dbReference type="InterPro" id="IPR027417">
    <property type="entry name" value="P-loop_NTPase"/>
</dbReference>
<evidence type="ECO:0000256" key="9">
    <source>
        <dbReference type="PROSITE-ProRule" id="PRU00560"/>
    </source>
</evidence>
<dbReference type="CDD" id="cd17932">
    <property type="entry name" value="DEXQc_UvrD"/>
    <property type="match status" value="1"/>
</dbReference>
<evidence type="ECO:0000256" key="6">
    <source>
        <dbReference type="ARBA" id="ARBA00034617"/>
    </source>
</evidence>
<keyword evidence="5" id="KW-0413">Isomerase</keyword>
<evidence type="ECO:0000259" key="10">
    <source>
        <dbReference type="PROSITE" id="PS51198"/>
    </source>
</evidence>
<dbReference type="Pfam" id="PF12462">
    <property type="entry name" value="Helicase_IV_N"/>
    <property type="match status" value="1"/>
</dbReference>
<dbReference type="NCBIfam" id="NF008276">
    <property type="entry name" value="PRK11054.1"/>
    <property type="match status" value="1"/>
</dbReference>
<evidence type="ECO:0000313" key="11">
    <source>
        <dbReference type="EMBL" id="PSX43736.1"/>
    </source>
</evidence>
<dbReference type="Pfam" id="PF00580">
    <property type="entry name" value="UvrD-helicase"/>
    <property type="match status" value="1"/>
</dbReference>
<protein>
    <recommendedName>
        <fullName evidence="7">DNA 3'-5' helicase</fullName>
        <ecNumber evidence="7">5.6.2.4</ecNumber>
    </recommendedName>
</protein>
<organism evidence="11 12">
    <name type="scientific">Photobacterium kishitanii</name>
    <dbReference type="NCBI Taxonomy" id="318456"/>
    <lineage>
        <taxon>Bacteria</taxon>
        <taxon>Pseudomonadati</taxon>
        <taxon>Pseudomonadota</taxon>
        <taxon>Gammaproteobacteria</taxon>
        <taxon>Vibrionales</taxon>
        <taxon>Vibrionaceae</taxon>
        <taxon>Photobacterium</taxon>
    </lineage>
</organism>
<dbReference type="GO" id="GO:0016787">
    <property type="term" value="F:hydrolase activity"/>
    <property type="evidence" value="ECO:0007669"/>
    <property type="project" value="UniProtKB-UniRule"/>
</dbReference>
<keyword evidence="1 9" id="KW-0547">Nucleotide-binding</keyword>
<dbReference type="GO" id="GO:0043138">
    <property type="term" value="F:3'-5' DNA helicase activity"/>
    <property type="evidence" value="ECO:0007669"/>
    <property type="project" value="UniProtKB-EC"/>
</dbReference>
<evidence type="ECO:0000256" key="3">
    <source>
        <dbReference type="ARBA" id="ARBA00022806"/>
    </source>
</evidence>
<name>A0AAX0YSX8_9GAMM</name>
<comment type="catalytic activity">
    <reaction evidence="6">
        <text>Couples ATP hydrolysis with the unwinding of duplex DNA by translocating in the 3'-5' direction.</text>
        <dbReference type="EC" id="5.6.2.4"/>
    </reaction>
</comment>
<dbReference type="PANTHER" id="PTHR11070:SF63">
    <property type="entry name" value="DNA HELICASE IV"/>
    <property type="match status" value="1"/>
</dbReference>
<dbReference type="InterPro" id="IPR014016">
    <property type="entry name" value="UvrD-like_ATP-bd"/>
</dbReference>
<evidence type="ECO:0000256" key="1">
    <source>
        <dbReference type="ARBA" id="ARBA00022741"/>
    </source>
</evidence>
<dbReference type="EC" id="5.6.2.4" evidence="7"/>
<dbReference type="Gene3D" id="3.40.50.300">
    <property type="entry name" value="P-loop containing nucleotide triphosphate hydrolases"/>
    <property type="match status" value="3"/>
</dbReference>
<dbReference type="InterPro" id="IPR014017">
    <property type="entry name" value="DNA_helicase_UvrD-like_C"/>
</dbReference>
<dbReference type="SUPFAM" id="SSF52540">
    <property type="entry name" value="P-loop containing nucleoside triphosphate hydrolases"/>
    <property type="match status" value="1"/>
</dbReference>
<dbReference type="GO" id="GO:0000725">
    <property type="term" value="P:recombinational repair"/>
    <property type="evidence" value="ECO:0007669"/>
    <property type="project" value="TreeGrafter"/>
</dbReference>
<dbReference type="AlphaFoldDB" id="A0AAX0YSX8"/>
<dbReference type="InterPro" id="IPR022161">
    <property type="entry name" value="Helicase_IV_N"/>
</dbReference>
<dbReference type="GO" id="GO:0005524">
    <property type="term" value="F:ATP binding"/>
    <property type="evidence" value="ECO:0007669"/>
    <property type="project" value="UniProtKB-UniRule"/>
</dbReference>
<reference evidence="11 12" key="1">
    <citation type="submission" date="2018-01" db="EMBL/GenBank/DDBJ databases">
        <title>Whole genome sequencing of Histamine producing bacteria.</title>
        <authorList>
            <person name="Butler K."/>
        </authorList>
    </citation>
    <scope>NUCLEOTIDE SEQUENCE [LARGE SCALE GENOMIC DNA]</scope>
    <source>
        <strain evidence="11 12">A1-4</strain>
    </source>
</reference>
<dbReference type="PANTHER" id="PTHR11070">
    <property type="entry name" value="UVRD / RECB / PCRA DNA HELICASE FAMILY MEMBER"/>
    <property type="match status" value="1"/>
</dbReference>
<evidence type="ECO:0000256" key="4">
    <source>
        <dbReference type="ARBA" id="ARBA00022840"/>
    </source>
</evidence>
<dbReference type="FunFam" id="3.40.50.300:FF:000975">
    <property type="entry name" value="DNA helicase"/>
    <property type="match status" value="1"/>
</dbReference>
<comment type="caution">
    <text evidence="11">The sequence shown here is derived from an EMBL/GenBank/DDBJ whole genome shotgun (WGS) entry which is preliminary data.</text>
</comment>
<keyword evidence="4 9" id="KW-0067">ATP-binding</keyword>
<accession>A0AAX0YSX8</accession>
<comment type="catalytic activity">
    <reaction evidence="8">
        <text>ATP + H2O = ADP + phosphate + H(+)</text>
        <dbReference type="Rhea" id="RHEA:13065"/>
        <dbReference type="ChEBI" id="CHEBI:15377"/>
        <dbReference type="ChEBI" id="CHEBI:15378"/>
        <dbReference type="ChEBI" id="CHEBI:30616"/>
        <dbReference type="ChEBI" id="CHEBI:43474"/>
        <dbReference type="ChEBI" id="CHEBI:456216"/>
        <dbReference type="EC" id="5.6.2.4"/>
    </reaction>
</comment>
<feature type="binding site" evidence="9">
    <location>
        <begin position="216"/>
        <end position="223"/>
    </location>
    <ligand>
        <name>ATP</name>
        <dbReference type="ChEBI" id="CHEBI:30616"/>
    </ligand>
</feature>
<dbReference type="Pfam" id="PF13361">
    <property type="entry name" value="UvrD_C"/>
    <property type="match status" value="1"/>
</dbReference>